<name>A0A1I2BSQ9_9BACT</name>
<dbReference type="EMBL" id="FONA01000014">
    <property type="protein sequence ID" value="SFE59099.1"/>
    <property type="molecule type" value="Genomic_DNA"/>
</dbReference>
<dbReference type="InterPro" id="IPR016195">
    <property type="entry name" value="Pol/histidinol_Pase-like"/>
</dbReference>
<dbReference type="PANTHER" id="PTHR40084:SF1">
    <property type="entry name" value="PHOSPHOTRANSFERASE"/>
    <property type="match status" value="1"/>
</dbReference>
<dbReference type="InParanoid" id="A0A1I2BSQ9"/>
<protein>
    <recommendedName>
        <fullName evidence="3">DNA helicase UvrD</fullName>
    </recommendedName>
</protein>
<evidence type="ECO:0000313" key="2">
    <source>
        <dbReference type="Proteomes" id="UP000181976"/>
    </source>
</evidence>
<evidence type="ECO:0000313" key="1">
    <source>
        <dbReference type="EMBL" id="SFE59099.1"/>
    </source>
</evidence>
<evidence type="ECO:0008006" key="3">
    <source>
        <dbReference type="Google" id="ProtNLM"/>
    </source>
</evidence>
<sequence length="314" mass="35494">MFFIADLHVHSRFSRATSKNLNLEALYQWARIKGINVVGTGDFTHPQWFKEIQEKLEPDGSGFFKMKNPPREPGLPGAKVSDTTVRFCLSSEISSIYKYGDKVRKNHNLIFAPDLETVSEINARLSQIGNLTADGRPILGLPSRDLLEIITECSERSYLIPAHVWTPWFSTLGSKGGYDSVDECFRDLSHLIFALETGLSSDPAMNWHWSALDRFALISNSDAHSAQKLGREATLFDTEMSYDAMFHALKSRDGFLGTYEFFPQEGKYHLDGHRKCGVSLNPSQTNYRSSGSPMFPQKKKLRVAITGWSLLYRN</sequence>
<organism evidence="1 2">
    <name type="scientific">Thermophagus xiamenensis</name>
    <dbReference type="NCBI Taxonomy" id="385682"/>
    <lineage>
        <taxon>Bacteria</taxon>
        <taxon>Pseudomonadati</taxon>
        <taxon>Bacteroidota</taxon>
        <taxon>Bacteroidia</taxon>
        <taxon>Marinilabiliales</taxon>
        <taxon>Marinilabiliaceae</taxon>
        <taxon>Thermophagus</taxon>
    </lineage>
</organism>
<dbReference type="Gene3D" id="3.20.20.140">
    <property type="entry name" value="Metal-dependent hydrolases"/>
    <property type="match status" value="1"/>
</dbReference>
<dbReference type="RefSeq" id="WP_010527808.1">
    <property type="nucleotide sequence ID" value="NZ_AFSL01000063.1"/>
</dbReference>
<dbReference type="Proteomes" id="UP000181976">
    <property type="component" value="Unassembled WGS sequence"/>
</dbReference>
<dbReference type="STRING" id="385682.SAMN05444380_11428"/>
<proteinExistence type="predicted"/>
<dbReference type="PANTHER" id="PTHR40084">
    <property type="entry name" value="PHOSPHOHYDROLASE, PHP FAMILY"/>
    <property type="match status" value="1"/>
</dbReference>
<accession>A0A1I2BSQ9</accession>
<dbReference type="CDD" id="cd19067">
    <property type="entry name" value="PfuEndoQ-like"/>
    <property type="match status" value="1"/>
</dbReference>
<dbReference type="eggNOG" id="COG1379">
    <property type="taxonomic scope" value="Bacteria"/>
</dbReference>
<dbReference type="AlphaFoldDB" id="A0A1I2BSQ9"/>
<keyword evidence="2" id="KW-1185">Reference proteome</keyword>
<reference evidence="1 2" key="1">
    <citation type="submission" date="2016-10" db="EMBL/GenBank/DDBJ databases">
        <authorList>
            <person name="de Groot N.N."/>
        </authorList>
    </citation>
    <scope>NUCLEOTIDE SEQUENCE [LARGE SCALE GENOMIC DNA]</scope>
    <source>
        <strain evidence="1 2">DSM 19012</strain>
    </source>
</reference>
<dbReference type="OrthoDB" id="9810135at2"/>
<dbReference type="SUPFAM" id="SSF89550">
    <property type="entry name" value="PHP domain-like"/>
    <property type="match status" value="1"/>
</dbReference>
<gene>
    <name evidence="1" type="ORF">SAMN05444380_11428</name>
</gene>